<dbReference type="PROSITE" id="PS01096">
    <property type="entry name" value="PPIC_PPIASE_1"/>
    <property type="match status" value="1"/>
</dbReference>
<organism evidence="13 14">
    <name type="scientific">Chlorella sorokiniana</name>
    <name type="common">Freshwater green alga</name>
    <dbReference type="NCBI Taxonomy" id="3076"/>
    <lineage>
        <taxon>Eukaryota</taxon>
        <taxon>Viridiplantae</taxon>
        <taxon>Chlorophyta</taxon>
        <taxon>core chlorophytes</taxon>
        <taxon>Trebouxiophyceae</taxon>
        <taxon>Chlorellales</taxon>
        <taxon>Chlorellaceae</taxon>
        <taxon>Chlorella clade</taxon>
        <taxon>Chlorella</taxon>
    </lineage>
</organism>
<dbReference type="GO" id="GO:0003755">
    <property type="term" value="F:peptidyl-prolyl cis-trans isomerase activity"/>
    <property type="evidence" value="ECO:0007669"/>
    <property type="project" value="UniProtKB-KW"/>
</dbReference>
<dbReference type="EC" id="5.2.1.8" evidence="3"/>
<dbReference type="InterPro" id="IPR000297">
    <property type="entry name" value="PPIase_PpiC"/>
</dbReference>
<gene>
    <name evidence="13" type="ORF">C2E21_2046</name>
</gene>
<dbReference type="PANTHER" id="PTHR10657:SF4">
    <property type="entry name" value="PEPTIDYL-PROLYL CIS-TRANS ISOMERASE-RELATED"/>
    <property type="match status" value="1"/>
</dbReference>
<dbReference type="SUPFAM" id="SSF54534">
    <property type="entry name" value="FKBP-like"/>
    <property type="match status" value="1"/>
</dbReference>
<dbReference type="Pfam" id="PF00639">
    <property type="entry name" value="Rotamase"/>
    <property type="match status" value="1"/>
</dbReference>
<dbReference type="PROSITE" id="PS50198">
    <property type="entry name" value="PPIC_PPIASE_2"/>
    <property type="match status" value="1"/>
</dbReference>
<evidence type="ECO:0000256" key="3">
    <source>
        <dbReference type="ARBA" id="ARBA00013194"/>
    </source>
</evidence>
<evidence type="ECO:0000313" key="13">
    <source>
        <dbReference type="EMBL" id="PRW59288.1"/>
    </source>
</evidence>
<evidence type="ECO:0000256" key="4">
    <source>
        <dbReference type="ARBA" id="ARBA00023110"/>
    </source>
</evidence>
<dbReference type="FunFam" id="3.10.50.40:FF:000010">
    <property type="entry name" value="Peptidyl-prolyl cis-trans isomerase Pin1"/>
    <property type="match status" value="1"/>
</dbReference>
<evidence type="ECO:0000256" key="1">
    <source>
        <dbReference type="ARBA" id="ARBA00000971"/>
    </source>
</evidence>
<reference evidence="13 14" key="1">
    <citation type="journal article" date="2018" name="Plant J.">
        <title>Genome sequences of Chlorella sorokiniana UTEX 1602 and Micractinium conductrix SAG 241.80: implications to maltose excretion by a green alga.</title>
        <authorList>
            <person name="Arriola M.B."/>
            <person name="Velmurugan N."/>
            <person name="Zhang Y."/>
            <person name="Plunkett M.H."/>
            <person name="Hondzo H."/>
            <person name="Barney B.M."/>
        </authorList>
    </citation>
    <scope>NUCLEOTIDE SEQUENCE [LARGE SCALE GENOMIC DNA]</scope>
    <source>
        <strain evidence="13">1602</strain>
        <strain evidence="14">UTEX 1602</strain>
    </source>
</reference>
<dbReference type="InterPro" id="IPR051370">
    <property type="entry name" value="PPIase_Pin1"/>
</dbReference>
<name>A0A2P6TYZ9_CHLSO</name>
<comment type="catalytic activity">
    <reaction evidence="1">
        <text>[protein]-peptidylproline (omega=180) = [protein]-peptidylproline (omega=0)</text>
        <dbReference type="Rhea" id="RHEA:16237"/>
        <dbReference type="Rhea" id="RHEA-COMP:10747"/>
        <dbReference type="Rhea" id="RHEA-COMP:10748"/>
        <dbReference type="ChEBI" id="CHEBI:83833"/>
        <dbReference type="ChEBI" id="CHEBI:83834"/>
        <dbReference type="EC" id="5.2.1.8"/>
    </reaction>
</comment>
<dbReference type="Proteomes" id="UP000239899">
    <property type="component" value="Unassembled WGS sequence"/>
</dbReference>
<dbReference type="GO" id="GO:0005829">
    <property type="term" value="C:cytosol"/>
    <property type="evidence" value="ECO:0007669"/>
    <property type="project" value="TreeGrafter"/>
</dbReference>
<keyword evidence="5 10" id="KW-0413">Isomerase</keyword>
<sequence length="420" mass="46293">MSAPTQVRASHLLVKHRDSRRPSSWKEATVTRSPEEALAIVQQFRQQIAAAPDVPAAFAELASQESHCGSARSGGDLGFFGRGQMQKQFEDVAFGLPVGGLSEPFFSDSGCHIAAQQRAAARPVAARPVQRASVRARVAAPEAPERASESPRGFPSPAQQLPELISKETVRALESELDNGAAVAALRRFNDNLAALPADSWEAKLRPVMHELAYNLESFNPAFTAVLLKVQSTIGLTDYVRRDQALKHLIQPLAGEYGMHNNEAQARTHRELFSIWYADLLKEPLEELLAAAPRPAAAELFFHQMMRDINGACQDPVDQACYAMGYNLAIEYLADYEKTWMLDSFRALNQRVLAPAGRPLTEWVFLEVHAEGEAEHAAIGHEAVVSFVPAAQEAVLRRAIQDHDRDMASFYNHLADLLEL</sequence>
<evidence type="ECO:0000256" key="10">
    <source>
        <dbReference type="PROSITE-ProRule" id="PRU00278"/>
    </source>
</evidence>
<feature type="region of interest" description="Disordered" evidence="11">
    <location>
        <begin position="1"/>
        <end position="29"/>
    </location>
</feature>
<evidence type="ECO:0000256" key="8">
    <source>
        <dbReference type="ARBA" id="ARBA00068734"/>
    </source>
</evidence>
<dbReference type="EMBL" id="LHPG02000004">
    <property type="protein sequence ID" value="PRW59289.1"/>
    <property type="molecule type" value="Genomic_DNA"/>
</dbReference>
<comment type="similarity">
    <text evidence="2">Belongs to the PpiC/parvulin rotamase family.</text>
</comment>
<evidence type="ECO:0000256" key="11">
    <source>
        <dbReference type="SAM" id="MobiDB-lite"/>
    </source>
</evidence>
<dbReference type="InterPro" id="IPR046357">
    <property type="entry name" value="PPIase_dom_sf"/>
</dbReference>
<dbReference type="AlphaFoldDB" id="A0A2P6TYZ9"/>
<keyword evidence="14" id="KW-1185">Reference proteome</keyword>
<evidence type="ECO:0000256" key="2">
    <source>
        <dbReference type="ARBA" id="ARBA00007656"/>
    </source>
</evidence>
<comment type="function">
    <text evidence="6">Prolyl cis/trans isomerase with specificity for phospho-Ser-Pro bonds.</text>
</comment>
<dbReference type="Gene3D" id="1.20.910.10">
    <property type="entry name" value="Heme oxygenase-like"/>
    <property type="match status" value="1"/>
</dbReference>
<keyword evidence="4 10" id="KW-0697">Rotamase</keyword>
<evidence type="ECO:0000256" key="7">
    <source>
        <dbReference type="ARBA" id="ARBA00067941"/>
    </source>
</evidence>
<evidence type="ECO:0000256" key="5">
    <source>
        <dbReference type="ARBA" id="ARBA00023235"/>
    </source>
</evidence>
<comment type="caution">
    <text evidence="13">The sequence shown here is derived from an EMBL/GenBank/DDBJ whole genome shotgun (WGS) entry which is preliminary data.</text>
</comment>
<dbReference type="PANTHER" id="PTHR10657">
    <property type="entry name" value="PEPTIDYL-PROLYL CIS-TRANS ISOMERASE"/>
    <property type="match status" value="1"/>
</dbReference>
<dbReference type="InterPro" id="IPR023058">
    <property type="entry name" value="PPIase_PpiC_CS"/>
</dbReference>
<dbReference type="OrthoDB" id="2530521at2759"/>
<dbReference type="Gene3D" id="3.10.50.40">
    <property type="match status" value="1"/>
</dbReference>
<evidence type="ECO:0000256" key="6">
    <source>
        <dbReference type="ARBA" id="ARBA00054757"/>
    </source>
</evidence>
<accession>A0A2P6TYZ9</accession>
<evidence type="ECO:0000259" key="12">
    <source>
        <dbReference type="PROSITE" id="PS50198"/>
    </source>
</evidence>
<feature type="domain" description="PpiC" evidence="12">
    <location>
        <begin position="4"/>
        <end position="118"/>
    </location>
</feature>
<dbReference type="GO" id="GO:0005634">
    <property type="term" value="C:nucleus"/>
    <property type="evidence" value="ECO:0007669"/>
    <property type="project" value="TreeGrafter"/>
</dbReference>
<evidence type="ECO:0000313" key="14">
    <source>
        <dbReference type="Proteomes" id="UP000239899"/>
    </source>
</evidence>
<dbReference type="InterPro" id="IPR016084">
    <property type="entry name" value="Haem_Oase-like_multi-hlx"/>
</dbReference>
<evidence type="ECO:0000256" key="9">
    <source>
        <dbReference type="ARBA" id="ARBA00076027"/>
    </source>
</evidence>
<proteinExistence type="inferred from homology"/>
<dbReference type="STRING" id="3076.A0A2P6TYZ9"/>
<dbReference type="EMBL" id="LHPG02000004">
    <property type="protein sequence ID" value="PRW59288.1"/>
    <property type="molecule type" value="Genomic_DNA"/>
</dbReference>
<protein>
    <recommendedName>
        <fullName evidence="8">Peptidyl-prolyl cis-trans isomerase Pin1</fullName>
        <ecNumber evidence="3">5.2.1.8</ecNumber>
    </recommendedName>
    <alternativeName>
        <fullName evidence="7">Peptidyl-prolyl cis-trans isomerase pin1</fullName>
    </alternativeName>
    <alternativeName>
        <fullName evidence="9">Rotamase Pin1</fullName>
    </alternativeName>
</protein>
<feature type="region of interest" description="Disordered" evidence="11">
    <location>
        <begin position="136"/>
        <end position="160"/>
    </location>
</feature>
<reference evidence="13" key="2">
    <citation type="submission" date="2018-02" db="EMBL/GenBank/DDBJ databases">
        <authorList>
            <person name="Cohen D.B."/>
            <person name="Kent A.D."/>
        </authorList>
    </citation>
    <scope>NUCLEOTIDE SEQUENCE</scope>
    <source>
        <strain evidence="13">1602</strain>
    </source>
</reference>